<organism evidence="2 3">
    <name type="scientific">Liparis tanakae</name>
    <name type="common">Tanaka's snailfish</name>
    <dbReference type="NCBI Taxonomy" id="230148"/>
    <lineage>
        <taxon>Eukaryota</taxon>
        <taxon>Metazoa</taxon>
        <taxon>Chordata</taxon>
        <taxon>Craniata</taxon>
        <taxon>Vertebrata</taxon>
        <taxon>Euteleostomi</taxon>
        <taxon>Actinopterygii</taxon>
        <taxon>Neopterygii</taxon>
        <taxon>Teleostei</taxon>
        <taxon>Neoteleostei</taxon>
        <taxon>Acanthomorphata</taxon>
        <taxon>Eupercaria</taxon>
        <taxon>Perciformes</taxon>
        <taxon>Cottioidei</taxon>
        <taxon>Cottales</taxon>
        <taxon>Liparidae</taxon>
        <taxon>Liparis</taxon>
    </lineage>
</organism>
<evidence type="ECO:0000313" key="3">
    <source>
        <dbReference type="Proteomes" id="UP000314294"/>
    </source>
</evidence>
<protein>
    <submittedName>
        <fullName evidence="2">Uncharacterized protein</fullName>
    </submittedName>
</protein>
<comment type="caution">
    <text evidence="2">The sequence shown here is derived from an EMBL/GenBank/DDBJ whole genome shotgun (WGS) entry which is preliminary data.</text>
</comment>
<accession>A0A4Z2I3E4</accession>
<evidence type="ECO:0000313" key="2">
    <source>
        <dbReference type="EMBL" id="TNN72596.1"/>
    </source>
</evidence>
<dbReference type="Proteomes" id="UP000314294">
    <property type="component" value="Unassembled WGS sequence"/>
</dbReference>
<feature type="compositionally biased region" description="Basic and acidic residues" evidence="1">
    <location>
        <begin position="9"/>
        <end position="33"/>
    </location>
</feature>
<feature type="region of interest" description="Disordered" evidence="1">
    <location>
        <begin position="74"/>
        <end position="98"/>
    </location>
</feature>
<feature type="region of interest" description="Disordered" evidence="1">
    <location>
        <begin position="1"/>
        <end position="33"/>
    </location>
</feature>
<evidence type="ECO:0000256" key="1">
    <source>
        <dbReference type="SAM" id="MobiDB-lite"/>
    </source>
</evidence>
<feature type="compositionally biased region" description="Low complexity" evidence="1">
    <location>
        <begin position="184"/>
        <end position="211"/>
    </location>
</feature>
<gene>
    <name evidence="2" type="ORF">EYF80_017203</name>
</gene>
<proteinExistence type="predicted"/>
<reference evidence="2 3" key="1">
    <citation type="submission" date="2019-03" db="EMBL/GenBank/DDBJ databases">
        <title>First draft genome of Liparis tanakae, snailfish: a comprehensive survey of snailfish specific genes.</title>
        <authorList>
            <person name="Kim W."/>
            <person name="Song I."/>
            <person name="Jeong J.-H."/>
            <person name="Kim D."/>
            <person name="Kim S."/>
            <person name="Ryu S."/>
            <person name="Song J.Y."/>
            <person name="Lee S.K."/>
        </authorList>
    </citation>
    <scope>NUCLEOTIDE SEQUENCE [LARGE SCALE GENOMIC DNA]</scope>
    <source>
        <tissue evidence="2">Muscle</tissue>
    </source>
</reference>
<dbReference type="EMBL" id="SRLO01000135">
    <property type="protein sequence ID" value="TNN72596.1"/>
    <property type="molecule type" value="Genomic_DNA"/>
</dbReference>
<dbReference type="AlphaFoldDB" id="A0A4Z2I3E4"/>
<name>A0A4Z2I3E4_9TELE</name>
<feature type="compositionally biased region" description="Basic and acidic residues" evidence="1">
    <location>
        <begin position="76"/>
        <end position="88"/>
    </location>
</feature>
<sequence length="235" mass="25583">MSALILSRVPREERRPACDETHEKMEKRPDSSDTHAVRLAAYLACSWGKGSGRERITYGGRDQDLATHHITFQTRGEARHGTAKDRPCSHSKRMGAGGEQERFEAIAGKSQQSEARKDSREAIVGTVLTTEFREYSQFHRTSLNMATLLVFGINKAQVALRIFGIITTSGRIFARSSASVFFRSSPLSSHPPSTSSPASSSSSSSSSSNPSQQVYKVVLIRVPAAIPGGQSDNPT</sequence>
<keyword evidence="3" id="KW-1185">Reference proteome</keyword>
<feature type="region of interest" description="Disordered" evidence="1">
    <location>
        <begin position="184"/>
        <end position="212"/>
    </location>
</feature>